<dbReference type="VEuPathDB" id="FungiDB:PYU1_G000735"/>
<protein>
    <recommendedName>
        <fullName evidence="3">SET domain-containing protein</fullName>
    </recommendedName>
</protein>
<dbReference type="EMBL" id="GL376620">
    <property type="status" value="NOT_ANNOTATED_CDS"/>
    <property type="molecule type" value="Genomic_DNA"/>
</dbReference>
<evidence type="ECO:0000313" key="2">
    <source>
        <dbReference type="Proteomes" id="UP000019132"/>
    </source>
</evidence>
<proteinExistence type="predicted"/>
<dbReference type="InterPro" id="IPR040415">
    <property type="entry name" value="SETD9"/>
</dbReference>
<dbReference type="PANTHER" id="PTHR33524:SF1">
    <property type="entry name" value="SET DOMAIN-CONTAINING PROTEIN"/>
    <property type="match status" value="1"/>
</dbReference>
<reference evidence="1" key="3">
    <citation type="submission" date="2015-02" db="UniProtKB">
        <authorList>
            <consortium name="EnsemblProtists"/>
        </authorList>
    </citation>
    <scope>IDENTIFICATION</scope>
    <source>
        <strain evidence="1">DAOM BR144</strain>
    </source>
</reference>
<reference evidence="2" key="1">
    <citation type="journal article" date="2010" name="Genome Biol.">
        <title>Genome sequence of the necrotrophic plant pathogen Pythium ultimum reveals original pathogenicity mechanisms and effector repertoire.</title>
        <authorList>
            <person name="Levesque C.A."/>
            <person name="Brouwer H."/>
            <person name="Cano L."/>
            <person name="Hamilton J.P."/>
            <person name="Holt C."/>
            <person name="Huitema E."/>
            <person name="Raffaele S."/>
            <person name="Robideau G.P."/>
            <person name="Thines M."/>
            <person name="Win J."/>
            <person name="Zerillo M.M."/>
            <person name="Beakes G.W."/>
            <person name="Boore J.L."/>
            <person name="Busam D."/>
            <person name="Dumas B."/>
            <person name="Ferriera S."/>
            <person name="Fuerstenberg S.I."/>
            <person name="Gachon C.M."/>
            <person name="Gaulin E."/>
            <person name="Govers F."/>
            <person name="Grenville-Briggs L."/>
            <person name="Horner N."/>
            <person name="Hostetler J."/>
            <person name="Jiang R.H."/>
            <person name="Johnson J."/>
            <person name="Krajaejun T."/>
            <person name="Lin H."/>
            <person name="Meijer H.J."/>
            <person name="Moore B."/>
            <person name="Morris P."/>
            <person name="Phuntmart V."/>
            <person name="Puiu D."/>
            <person name="Shetty J."/>
            <person name="Stajich J.E."/>
            <person name="Tripathy S."/>
            <person name="Wawra S."/>
            <person name="van West P."/>
            <person name="Whitty B.R."/>
            <person name="Coutinho P.M."/>
            <person name="Henrissat B."/>
            <person name="Martin F."/>
            <person name="Thomas P.D."/>
            <person name="Tyler B.M."/>
            <person name="De Vries R.P."/>
            <person name="Kamoun S."/>
            <person name="Yandell M."/>
            <person name="Tisserat N."/>
            <person name="Buell C.R."/>
        </authorList>
    </citation>
    <scope>NUCLEOTIDE SEQUENCE</scope>
    <source>
        <strain evidence="2">DAOM:BR144</strain>
    </source>
</reference>
<dbReference type="AlphaFoldDB" id="K3W6Z4"/>
<dbReference type="Gene3D" id="2.170.270.10">
    <property type="entry name" value="SET domain"/>
    <property type="match status" value="1"/>
</dbReference>
<accession>K3W6Z4</accession>
<dbReference type="InParanoid" id="K3W6Z4"/>
<dbReference type="OMA" id="AKQVQSC"/>
<name>K3W6Z4_GLOUD</name>
<dbReference type="CDD" id="cd10537">
    <property type="entry name" value="SET_SETD9"/>
    <property type="match status" value="1"/>
</dbReference>
<reference evidence="2" key="2">
    <citation type="submission" date="2010-04" db="EMBL/GenBank/DDBJ databases">
        <authorList>
            <person name="Buell R."/>
            <person name="Hamilton J."/>
            <person name="Hostetler J."/>
        </authorList>
    </citation>
    <scope>NUCLEOTIDE SEQUENCE [LARGE SCALE GENOMIC DNA]</scope>
    <source>
        <strain evidence="2">DAOM:BR144</strain>
    </source>
</reference>
<dbReference type="PANTHER" id="PTHR33524">
    <property type="entry name" value="C5ORF35"/>
    <property type="match status" value="1"/>
</dbReference>
<evidence type="ECO:0000313" key="1">
    <source>
        <dbReference type="EnsemblProtists" id="PYU1_T000735"/>
    </source>
</evidence>
<dbReference type="EnsemblProtists" id="PYU1_T000735">
    <property type="protein sequence ID" value="PYU1_T000735"/>
    <property type="gene ID" value="PYU1_G000735"/>
</dbReference>
<dbReference type="eggNOG" id="ENOG502QWAW">
    <property type="taxonomic scope" value="Eukaryota"/>
</dbReference>
<dbReference type="InterPro" id="IPR046341">
    <property type="entry name" value="SET_dom_sf"/>
</dbReference>
<dbReference type="HOGENOM" id="CLU_073726_0_0_1"/>
<dbReference type="Proteomes" id="UP000019132">
    <property type="component" value="Unassembled WGS sequence"/>
</dbReference>
<dbReference type="SUPFAM" id="SSF82199">
    <property type="entry name" value="SET domain"/>
    <property type="match status" value="1"/>
</dbReference>
<sequence>MVNVFRRFQLMLAGTTAARRFQEEADVGVAAVLSCYRGLRSQTTNADKDNGELFEEAVAIIQKKKFEQQKAYVQDQLQTAFDAILKLPRGPETSTPTISLSGFERIDDASSDKQRAGNTLESLLGYSLRVETSSIPNAGEGVKVKGKVPIGSLVALFPGIVYVPEHFKKPQYLQEISNNPYARARFDSVVIDAKRESSTPRNPLAVAHKINHPPAGSKPNVIPFSFDFPPEQPFTQAEYEKLIPNSFVEMPSRWSMFGKRALVHGLAFIATADIEDEELFLNYRYNPHNPLPEWYTPVDLESDQGMWK</sequence>
<organism evidence="1 2">
    <name type="scientific">Globisporangium ultimum (strain ATCC 200006 / CBS 805.95 / DAOM BR144)</name>
    <name type="common">Pythium ultimum</name>
    <dbReference type="NCBI Taxonomy" id="431595"/>
    <lineage>
        <taxon>Eukaryota</taxon>
        <taxon>Sar</taxon>
        <taxon>Stramenopiles</taxon>
        <taxon>Oomycota</taxon>
        <taxon>Peronosporomycetes</taxon>
        <taxon>Pythiales</taxon>
        <taxon>Pythiaceae</taxon>
        <taxon>Globisporangium</taxon>
    </lineage>
</organism>
<evidence type="ECO:0008006" key="3">
    <source>
        <dbReference type="Google" id="ProtNLM"/>
    </source>
</evidence>
<keyword evidence="2" id="KW-1185">Reference proteome</keyword>